<dbReference type="KEGG" id="daur:Daura_20335"/>
<keyword evidence="4" id="KW-0418">Kinase</keyword>
<protein>
    <submittedName>
        <fullName evidence="4">Sensor histidine kinase</fullName>
    </submittedName>
</protein>
<dbReference type="InterPro" id="IPR050267">
    <property type="entry name" value="Anti-sigma-factor_SerPK"/>
</dbReference>
<evidence type="ECO:0000313" key="4">
    <source>
        <dbReference type="EMBL" id="UWZ58314.1"/>
    </source>
</evidence>
<sequence>MRSGAAAAHRGYFHETGFYGSDEEFLAMVVPFFADGLAAGEPVVSAFAPANQRLVRDAFGAGCGIRFVDGEAQYLRPAGAIRGYRAMLADYVAAGATQIRVAGDVPHPGVGALWDWWARYEAAVNRAYDDYPIWGLCPYDTRITPANVLRDVRRTHPHIATAAGHDTNPTFTDPVAFLAESRAGWRDPLEAHTPDVRLADPSAAQVRAAITAVAAGTGVSGEDVGGLQLSATEAVTNAICHGAAPVDVRIWAAPDRIVVAVHDVGPGPTDPFAGLLPIDESEIGGRGLWLMHQLCAFVSLHRASDGFTVRLVAAGATAGPPAG</sequence>
<evidence type="ECO:0000259" key="2">
    <source>
        <dbReference type="Pfam" id="PF13581"/>
    </source>
</evidence>
<keyword evidence="1" id="KW-0723">Serine/threonine-protein kinase</keyword>
<dbReference type="NCBIfam" id="NF041045">
    <property type="entry name" value="RsbA_anti_sig"/>
    <property type="match status" value="1"/>
</dbReference>
<dbReference type="EMBL" id="CP073767">
    <property type="protein sequence ID" value="UWZ58314.1"/>
    <property type="molecule type" value="Genomic_DNA"/>
</dbReference>
<organism evidence="4 5">
    <name type="scientific">Dactylosporangium aurantiacum</name>
    <dbReference type="NCBI Taxonomy" id="35754"/>
    <lineage>
        <taxon>Bacteria</taxon>
        <taxon>Bacillati</taxon>
        <taxon>Actinomycetota</taxon>
        <taxon>Actinomycetes</taxon>
        <taxon>Micromonosporales</taxon>
        <taxon>Micromonosporaceae</taxon>
        <taxon>Dactylosporangium</taxon>
    </lineage>
</organism>
<evidence type="ECO:0000256" key="1">
    <source>
        <dbReference type="ARBA" id="ARBA00022527"/>
    </source>
</evidence>
<dbReference type="Pfam" id="PF14417">
    <property type="entry name" value="MEDS"/>
    <property type="match status" value="1"/>
</dbReference>
<dbReference type="PANTHER" id="PTHR35526">
    <property type="entry name" value="ANTI-SIGMA-F FACTOR RSBW-RELATED"/>
    <property type="match status" value="1"/>
</dbReference>
<dbReference type="RefSeq" id="WP_033361701.1">
    <property type="nucleotide sequence ID" value="NZ_CP073767.1"/>
</dbReference>
<dbReference type="AlphaFoldDB" id="A0A9Q9MIV1"/>
<dbReference type="GO" id="GO:0004674">
    <property type="term" value="F:protein serine/threonine kinase activity"/>
    <property type="evidence" value="ECO:0007669"/>
    <property type="project" value="UniProtKB-KW"/>
</dbReference>
<dbReference type="CDD" id="cd16936">
    <property type="entry name" value="HATPase_RsbW-like"/>
    <property type="match status" value="1"/>
</dbReference>
<dbReference type="Gene3D" id="3.30.565.10">
    <property type="entry name" value="Histidine kinase-like ATPase, C-terminal domain"/>
    <property type="match status" value="1"/>
</dbReference>
<dbReference type="InterPro" id="IPR003594">
    <property type="entry name" value="HATPase_dom"/>
</dbReference>
<name>A0A9Q9MIV1_9ACTN</name>
<dbReference type="InterPro" id="IPR036890">
    <property type="entry name" value="HATPase_C_sf"/>
</dbReference>
<evidence type="ECO:0000259" key="3">
    <source>
        <dbReference type="Pfam" id="PF14417"/>
    </source>
</evidence>
<proteinExistence type="predicted"/>
<dbReference type="InterPro" id="IPR025847">
    <property type="entry name" value="MEDS_domain"/>
</dbReference>
<keyword evidence="5" id="KW-1185">Reference proteome</keyword>
<accession>A0A9Q9MIV1</accession>
<evidence type="ECO:0000313" key="5">
    <source>
        <dbReference type="Proteomes" id="UP001058003"/>
    </source>
</evidence>
<dbReference type="PANTHER" id="PTHR35526:SF3">
    <property type="entry name" value="ANTI-SIGMA-F FACTOR RSBW"/>
    <property type="match status" value="1"/>
</dbReference>
<keyword evidence="4" id="KW-0808">Transferase</keyword>
<dbReference type="InterPro" id="IPR047718">
    <property type="entry name" value="RsbA-like_anti_sig"/>
</dbReference>
<dbReference type="OrthoDB" id="4088450at2"/>
<feature type="domain" description="MEDS" evidence="3">
    <location>
        <begin position="14"/>
        <end position="157"/>
    </location>
</feature>
<dbReference type="Pfam" id="PF13581">
    <property type="entry name" value="HATPase_c_2"/>
    <property type="match status" value="1"/>
</dbReference>
<reference evidence="4" key="1">
    <citation type="submission" date="2021-04" db="EMBL/GenBank/DDBJ databases">
        <title>Dactylosporangium aurantiacum NRRL B-8018 full assembly.</title>
        <authorList>
            <person name="Hartkoorn R.C."/>
            <person name="Beaudoing E."/>
            <person name="Hot D."/>
        </authorList>
    </citation>
    <scope>NUCLEOTIDE SEQUENCE</scope>
    <source>
        <strain evidence="4">NRRL B-8018</strain>
    </source>
</reference>
<gene>
    <name evidence="4" type="ORF">Daura_20335</name>
</gene>
<feature type="domain" description="Histidine kinase/HSP90-like ATPase" evidence="2">
    <location>
        <begin position="203"/>
        <end position="312"/>
    </location>
</feature>
<dbReference type="Proteomes" id="UP001058003">
    <property type="component" value="Chromosome"/>
</dbReference>
<dbReference type="SUPFAM" id="SSF55874">
    <property type="entry name" value="ATPase domain of HSP90 chaperone/DNA topoisomerase II/histidine kinase"/>
    <property type="match status" value="1"/>
</dbReference>